<dbReference type="InterPro" id="IPR003690">
    <property type="entry name" value="MTERF"/>
</dbReference>
<dbReference type="SMART" id="SM00733">
    <property type="entry name" value="Mterf"/>
    <property type="match status" value="4"/>
</dbReference>
<gene>
    <name evidence="3" type="ORF">ANANG_G00184880</name>
</gene>
<dbReference type="EMBL" id="JAFIRN010000009">
    <property type="protein sequence ID" value="KAG5843098.1"/>
    <property type="molecule type" value="Genomic_DNA"/>
</dbReference>
<dbReference type="Pfam" id="PF02536">
    <property type="entry name" value="mTERF"/>
    <property type="match status" value="1"/>
</dbReference>
<evidence type="ECO:0000256" key="1">
    <source>
        <dbReference type="ARBA" id="ARBA00007692"/>
    </source>
</evidence>
<dbReference type="GO" id="GO:0006390">
    <property type="term" value="P:mitochondrial transcription"/>
    <property type="evidence" value="ECO:0007669"/>
    <property type="project" value="TreeGrafter"/>
</dbReference>
<comment type="similarity">
    <text evidence="1">Belongs to the mTERF family.</text>
</comment>
<keyword evidence="2" id="KW-0809">Transit peptide</keyword>
<proteinExistence type="inferred from homology"/>
<dbReference type="GO" id="GO:0061668">
    <property type="term" value="P:mitochondrial ribosome assembly"/>
    <property type="evidence" value="ECO:0007669"/>
    <property type="project" value="TreeGrafter"/>
</dbReference>
<organism evidence="3 4">
    <name type="scientific">Anguilla anguilla</name>
    <name type="common">European freshwater eel</name>
    <name type="synonym">Muraena anguilla</name>
    <dbReference type="NCBI Taxonomy" id="7936"/>
    <lineage>
        <taxon>Eukaryota</taxon>
        <taxon>Metazoa</taxon>
        <taxon>Chordata</taxon>
        <taxon>Craniata</taxon>
        <taxon>Vertebrata</taxon>
        <taxon>Euteleostomi</taxon>
        <taxon>Actinopterygii</taxon>
        <taxon>Neopterygii</taxon>
        <taxon>Teleostei</taxon>
        <taxon>Anguilliformes</taxon>
        <taxon>Anguillidae</taxon>
        <taxon>Anguilla</taxon>
    </lineage>
</organism>
<dbReference type="PANTHER" id="PTHR13068:SF194">
    <property type="entry name" value="TRANSCRIPTION TERMINATION FACTOR 3, MITOCHONDRIAL"/>
    <property type="match status" value="1"/>
</dbReference>
<dbReference type="Gene3D" id="1.25.70.10">
    <property type="entry name" value="Transcription termination factor 3, mitochondrial"/>
    <property type="match status" value="1"/>
</dbReference>
<sequence length="355" mass="39576">MALAQFRLLLSRTDGLCRSGTVSRYSELAGRGEGPAPGAAVVSSALTDLPLPGSLPCLVDLDRAPPLSPFEEISEEEAVQIVALPPLPPVSTALRDYVNQSETLRMLVHLGVFNVGSMDLLQARGLGSMLLRMGLQDLQERLLFLRDLGLQEPQLGPLLTRNPFILTETLETCGPEEVGSMVCRAPYLLNFSVQRMDNRLGFYQTLLGLSPQKTRDIVTRLPRLLCGSLEPVKENLKVCELELGFRPNEIQHVVTRIPKLLTANKKRLRETFDYVHNKMAVPHALIVKFPQVLNASLLRIRERHLFLQYLGKAQYDPAQPGYVPLDRLVSLPDPEFCSELATASLQDFELFQKTL</sequence>
<name>A0A9D3MCD5_ANGAN</name>
<comment type="caution">
    <text evidence="3">The sequence shown here is derived from an EMBL/GenBank/DDBJ whole genome shotgun (WGS) entry which is preliminary data.</text>
</comment>
<dbReference type="PANTHER" id="PTHR13068">
    <property type="entry name" value="CGI-12 PROTEIN-RELATED"/>
    <property type="match status" value="1"/>
</dbReference>
<accession>A0A9D3MCD5</accession>
<evidence type="ECO:0000313" key="4">
    <source>
        <dbReference type="Proteomes" id="UP001044222"/>
    </source>
</evidence>
<evidence type="ECO:0008006" key="5">
    <source>
        <dbReference type="Google" id="ProtNLM"/>
    </source>
</evidence>
<keyword evidence="4" id="KW-1185">Reference proteome</keyword>
<dbReference type="GO" id="GO:0005739">
    <property type="term" value="C:mitochondrion"/>
    <property type="evidence" value="ECO:0007669"/>
    <property type="project" value="TreeGrafter"/>
</dbReference>
<evidence type="ECO:0000313" key="3">
    <source>
        <dbReference type="EMBL" id="KAG5843098.1"/>
    </source>
</evidence>
<dbReference type="AlphaFoldDB" id="A0A9D3MCD5"/>
<dbReference type="GO" id="GO:0003676">
    <property type="term" value="F:nucleic acid binding"/>
    <property type="evidence" value="ECO:0007669"/>
    <property type="project" value="InterPro"/>
</dbReference>
<protein>
    <recommendedName>
        <fullName evidence="5">Transcription termination factor 3, mitochondrial</fullName>
    </recommendedName>
</protein>
<reference evidence="3" key="1">
    <citation type="submission" date="2021-01" db="EMBL/GenBank/DDBJ databases">
        <title>A chromosome-scale assembly of European eel, Anguilla anguilla.</title>
        <authorList>
            <person name="Henkel C."/>
            <person name="Jong-Raadsen S.A."/>
            <person name="Dufour S."/>
            <person name="Weltzien F.-A."/>
            <person name="Palstra A.P."/>
            <person name="Pelster B."/>
            <person name="Spaink H.P."/>
            <person name="Van Den Thillart G.E."/>
            <person name="Jansen H."/>
            <person name="Zahm M."/>
            <person name="Klopp C."/>
            <person name="Cedric C."/>
            <person name="Louis A."/>
            <person name="Berthelot C."/>
            <person name="Parey E."/>
            <person name="Roest Crollius H."/>
            <person name="Montfort J."/>
            <person name="Robinson-Rechavi M."/>
            <person name="Bucao C."/>
            <person name="Bouchez O."/>
            <person name="Gislard M."/>
            <person name="Lluch J."/>
            <person name="Milhes M."/>
            <person name="Lampietro C."/>
            <person name="Lopez Roques C."/>
            <person name="Donnadieu C."/>
            <person name="Braasch I."/>
            <person name="Desvignes T."/>
            <person name="Postlethwait J."/>
            <person name="Bobe J."/>
            <person name="Guiguen Y."/>
            <person name="Dirks R."/>
        </authorList>
    </citation>
    <scope>NUCLEOTIDE SEQUENCE</scope>
    <source>
        <strain evidence="3">Tag_6206</strain>
        <tissue evidence="3">Liver</tissue>
    </source>
</reference>
<evidence type="ECO:0000256" key="2">
    <source>
        <dbReference type="ARBA" id="ARBA00022946"/>
    </source>
</evidence>
<dbReference type="Proteomes" id="UP001044222">
    <property type="component" value="Chromosome 9"/>
</dbReference>
<dbReference type="InterPro" id="IPR038538">
    <property type="entry name" value="MTERF_sf"/>
</dbReference>